<dbReference type="GO" id="GO:0004748">
    <property type="term" value="F:ribonucleoside-diphosphate reductase activity, thioredoxin disulfide as acceptor"/>
    <property type="evidence" value="ECO:0000318"/>
    <property type="project" value="GO_Central"/>
</dbReference>
<dbReference type="Proteomes" id="UP000005239">
    <property type="component" value="Unassembled WGS sequence"/>
</dbReference>
<name>A0A8R1UQ97_PRIPA</name>
<keyword evidence="2" id="KW-1185">Reference proteome</keyword>
<evidence type="ECO:0000313" key="1">
    <source>
        <dbReference type="EnsemblMetazoa" id="PPA35991.1"/>
    </source>
</evidence>
<gene>
    <name evidence="1" type="primary">WBGene00274360</name>
</gene>
<reference evidence="2" key="1">
    <citation type="journal article" date="2008" name="Nat. Genet.">
        <title>The Pristionchus pacificus genome provides a unique perspective on nematode lifestyle and parasitism.</title>
        <authorList>
            <person name="Dieterich C."/>
            <person name="Clifton S.W."/>
            <person name="Schuster L.N."/>
            <person name="Chinwalla A."/>
            <person name="Delehaunty K."/>
            <person name="Dinkelacker I."/>
            <person name="Fulton L."/>
            <person name="Fulton R."/>
            <person name="Godfrey J."/>
            <person name="Minx P."/>
            <person name="Mitreva M."/>
            <person name="Roeseler W."/>
            <person name="Tian H."/>
            <person name="Witte H."/>
            <person name="Yang S.P."/>
            <person name="Wilson R.K."/>
            <person name="Sommer R.J."/>
        </authorList>
    </citation>
    <scope>NUCLEOTIDE SEQUENCE [LARGE SCALE GENOMIC DNA]</scope>
    <source>
        <strain evidence="2">PS312</strain>
    </source>
</reference>
<dbReference type="GO" id="GO:0005829">
    <property type="term" value="C:cytosol"/>
    <property type="evidence" value="ECO:0000318"/>
    <property type="project" value="GO_Central"/>
</dbReference>
<accession>A0A8R1UQ97</accession>
<organism evidence="1 2">
    <name type="scientific">Pristionchus pacificus</name>
    <name type="common">Parasitic nematode worm</name>
    <dbReference type="NCBI Taxonomy" id="54126"/>
    <lineage>
        <taxon>Eukaryota</taxon>
        <taxon>Metazoa</taxon>
        <taxon>Ecdysozoa</taxon>
        <taxon>Nematoda</taxon>
        <taxon>Chromadorea</taxon>
        <taxon>Rhabditida</taxon>
        <taxon>Rhabditina</taxon>
        <taxon>Diplogasteromorpha</taxon>
        <taxon>Diplogasteroidea</taxon>
        <taxon>Neodiplogasteridae</taxon>
        <taxon>Pristionchus</taxon>
    </lineage>
</organism>
<reference evidence="1" key="2">
    <citation type="submission" date="2022-06" db="UniProtKB">
        <authorList>
            <consortium name="EnsemblMetazoa"/>
        </authorList>
    </citation>
    <scope>IDENTIFICATION</scope>
    <source>
        <strain evidence="1">PS312</strain>
    </source>
</reference>
<protein>
    <submittedName>
        <fullName evidence="1">Uncharacterized protein</fullName>
    </submittedName>
</protein>
<proteinExistence type="predicted"/>
<evidence type="ECO:0000313" key="2">
    <source>
        <dbReference type="Proteomes" id="UP000005239"/>
    </source>
</evidence>
<dbReference type="EnsemblMetazoa" id="PPA35991.1">
    <property type="protein sequence ID" value="PPA35991.1"/>
    <property type="gene ID" value="WBGene00274360"/>
</dbReference>
<dbReference type="AlphaFoldDB" id="A0A8R1UQ97"/>
<dbReference type="GO" id="GO:0009263">
    <property type="term" value="P:deoxyribonucleotide biosynthetic process"/>
    <property type="evidence" value="ECO:0000318"/>
    <property type="project" value="GO_Central"/>
</dbReference>
<sequence>MAAAYIVYGCAYEEKKTSLFKSKSPETTKIDRLAGRYSRFISDAFLSWTSTVLEGHESGKPNVKLDLIGMSLMVKAVNVISSANLALEKTLLSHPAKYPYSRTRVKCISVPGGRSDLPFSTIFTDIIPRRIIVGCVDQEAYDGNIAKSPFNFKPFGVTEVTIDAGGTVYPAQPFTSIFSANKYAKNFLMFYENLGAVGENRHLSIGYKKYKSGYTLHAFNLCATDSNSDFELIKAGTTQINMRFAEKTPSSGIQVIIYAEYDGMYQIDHFRNIHSDQEVEGDDDRRRTTHWVSLESYALTTPEFDIHTRLLPHQVNLLNSTFAHRRLVTPRVEKGSSGNTRVTCKIDIQGVHDTLHGVDYVYSKHGIALRCDYTPVVIIPSGERFALQCLEISVDI</sequence>